<dbReference type="EMBL" id="JAZGSY010000164">
    <property type="protein sequence ID" value="KAL1839323.1"/>
    <property type="molecule type" value="Genomic_DNA"/>
</dbReference>
<organism evidence="2 3">
    <name type="scientific">Humicola insolens</name>
    <name type="common">Soft-rot fungus</name>
    <dbReference type="NCBI Taxonomy" id="85995"/>
    <lineage>
        <taxon>Eukaryota</taxon>
        <taxon>Fungi</taxon>
        <taxon>Dikarya</taxon>
        <taxon>Ascomycota</taxon>
        <taxon>Pezizomycotina</taxon>
        <taxon>Sordariomycetes</taxon>
        <taxon>Sordariomycetidae</taxon>
        <taxon>Sordariales</taxon>
        <taxon>Chaetomiaceae</taxon>
        <taxon>Mycothermus</taxon>
    </lineage>
</organism>
<dbReference type="Proteomes" id="UP001583172">
    <property type="component" value="Unassembled WGS sequence"/>
</dbReference>
<proteinExistence type="predicted"/>
<keyword evidence="3" id="KW-1185">Reference proteome</keyword>
<protein>
    <submittedName>
        <fullName evidence="2">Uncharacterized protein</fullName>
    </submittedName>
</protein>
<feature type="transmembrane region" description="Helical" evidence="1">
    <location>
        <begin position="30"/>
        <end position="48"/>
    </location>
</feature>
<keyword evidence="1" id="KW-1133">Transmembrane helix</keyword>
<comment type="caution">
    <text evidence="2">The sequence shown here is derived from an EMBL/GenBank/DDBJ whole genome shotgun (WGS) entry which is preliminary data.</text>
</comment>
<feature type="transmembrane region" description="Helical" evidence="1">
    <location>
        <begin position="135"/>
        <end position="155"/>
    </location>
</feature>
<keyword evidence="1" id="KW-0472">Membrane</keyword>
<evidence type="ECO:0000313" key="3">
    <source>
        <dbReference type="Proteomes" id="UP001583172"/>
    </source>
</evidence>
<feature type="transmembrane region" description="Helical" evidence="1">
    <location>
        <begin position="196"/>
        <end position="224"/>
    </location>
</feature>
<keyword evidence="1" id="KW-0812">Transmembrane</keyword>
<evidence type="ECO:0000256" key="1">
    <source>
        <dbReference type="SAM" id="Phobius"/>
    </source>
</evidence>
<sequence length="286" mass="32741">MASAPYNRTRTGSSKTARFADDHVAIQGRYAPTIILILGTSTFLLYTLHYIFDYFVLRLTFVPGTLVRAITQLIPAFLRFRLDPSIVEGSTEQKSATLKFLLSGVVPVVWRGLVGESYRLGPAFRNLDWYMVRSYELDLAACVSGVLYVAALAWFSSGSRRGEGKRWSWKALWQRPWAFVVNIFNPWHVLEGLGRVVFVAVVYPWVFTDLPGWGLALLFAGIYYTHHQELVPYGFQHQLIGSVLRLWSCCAYVHQVQFLVFVAEIVYLTRMLRYVQQLVIVVRSEK</sequence>
<feature type="transmembrane region" description="Helical" evidence="1">
    <location>
        <begin position="244"/>
        <end position="268"/>
    </location>
</feature>
<name>A0ABR3VC80_HUMIN</name>
<accession>A0ABR3VC80</accession>
<reference evidence="2 3" key="1">
    <citation type="journal article" date="2024" name="Commun. Biol.">
        <title>Comparative genomic analysis of thermophilic fungi reveals convergent evolutionary adaptations and gene losses.</title>
        <authorList>
            <person name="Steindorff A.S."/>
            <person name="Aguilar-Pontes M.V."/>
            <person name="Robinson A.J."/>
            <person name="Andreopoulos B."/>
            <person name="LaButti K."/>
            <person name="Kuo A."/>
            <person name="Mondo S."/>
            <person name="Riley R."/>
            <person name="Otillar R."/>
            <person name="Haridas S."/>
            <person name="Lipzen A."/>
            <person name="Grimwood J."/>
            <person name="Schmutz J."/>
            <person name="Clum A."/>
            <person name="Reid I.D."/>
            <person name="Moisan M.C."/>
            <person name="Butler G."/>
            <person name="Nguyen T.T.M."/>
            <person name="Dewar K."/>
            <person name="Conant G."/>
            <person name="Drula E."/>
            <person name="Henrissat B."/>
            <person name="Hansel C."/>
            <person name="Singer S."/>
            <person name="Hutchinson M.I."/>
            <person name="de Vries R.P."/>
            <person name="Natvig D.O."/>
            <person name="Powell A.J."/>
            <person name="Tsang A."/>
            <person name="Grigoriev I.V."/>
        </authorList>
    </citation>
    <scope>NUCLEOTIDE SEQUENCE [LARGE SCALE GENOMIC DNA]</scope>
    <source>
        <strain evidence="2 3">CBS 620.91</strain>
    </source>
</reference>
<gene>
    <name evidence="2" type="ORF">VTJ49DRAFT_1651</name>
</gene>
<evidence type="ECO:0000313" key="2">
    <source>
        <dbReference type="EMBL" id="KAL1839323.1"/>
    </source>
</evidence>